<dbReference type="HOGENOM" id="CLU_2904540_0_0_1"/>
<sequence length="62" mass="7199">MESALVLCATSISLFVSPFARPLTSYLSYPPCINRLSFRRSHIMFPQQHPFFSTWFRLDSSL</sequence>
<evidence type="ECO:0000313" key="1">
    <source>
        <dbReference type="EMBL" id="KIK03889.1"/>
    </source>
</evidence>
<proteinExistence type="predicted"/>
<keyword evidence="2" id="KW-1185">Reference proteome</keyword>
<reference evidence="2" key="2">
    <citation type="submission" date="2015-01" db="EMBL/GenBank/DDBJ databases">
        <title>Evolutionary Origins and Diversification of the Mycorrhizal Mutualists.</title>
        <authorList>
            <consortium name="DOE Joint Genome Institute"/>
            <consortium name="Mycorrhizal Genomics Consortium"/>
            <person name="Kohler A."/>
            <person name="Kuo A."/>
            <person name="Nagy L.G."/>
            <person name="Floudas D."/>
            <person name="Copeland A."/>
            <person name="Barry K.W."/>
            <person name="Cichocki N."/>
            <person name="Veneault-Fourrey C."/>
            <person name="LaButti K."/>
            <person name="Lindquist E.A."/>
            <person name="Lipzen A."/>
            <person name="Lundell T."/>
            <person name="Morin E."/>
            <person name="Murat C."/>
            <person name="Riley R."/>
            <person name="Ohm R."/>
            <person name="Sun H."/>
            <person name="Tunlid A."/>
            <person name="Henrissat B."/>
            <person name="Grigoriev I.V."/>
            <person name="Hibbett D.S."/>
            <person name="Martin F."/>
        </authorList>
    </citation>
    <scope>NUCLEOTIDE SEQUENCE [LARGE SCALE GENOMIC DNA]</scope>
    <source>
        <strain evidence="2">LaAM-08-1</strain>
    </source>
</reference>
<dbReference type="Proteomes" id="UP000054477">
    <property type="component" value="Unassembled WGS sequence"/>
</dbReference>
<protein>
    <submittedName>
        <fullName evidence="1">Uncharacterized protein</fullName>
    </submittedName>
</protein>
<accession>A0A0C9XQG7</accession>
<name>A0A0C9XQG7_9AGAR</name>
<organism evidence="1 2">
    <name type="scientific">Laccaria amethystina LaAM-08-1</name>
    <dbReference type="NCBI Taxonomy" id="1095629"/>
    <lineage>
        <taxon>Eukaryota</taxon>
        <taxon>Fungi</taxon>
        <taxon>Dikarya</taxon>
        <taxon>Basidiomycota</taxon>
        <taxon>Agaricomycotina</taxon>
        <taxon>Agaricomycetes</taxon>
        <taxon>Agaricomycetidae</taxon>
        <taxon>Agaricales</taxon>
        <taxon>Agaricineae</taxon>
        <taxon>Hydnangiaceae</taxon>
        <taxon>Laccaria</taxon>
    </lineage>
</organism>
<dbReference type="AlphaFoldDB" id="A0A0C9XQG7"/>
<evidence type="ECO:0000313" key="2">
    <source>
        <dbReference type="Proteomes" id="UP000054477"/>
    </source>
</evidence>
<gene>
    <name evidence="1" type="ORF">K443DRAFT_457114</name>
</gene>
<reference evidence="1 2" key="1">
    <citation type="submission" date="2014-04" db="EMBL/GenBank/DDBJ databases">
        <authorList>
            <consortium name="DOE Joint Genome Institute"/>
            <person name="Kuo A."/>
            <person name="Kohler A."/>
            <person name="Nagy L.G."/>
            <person name="Floudas D."/>
            <person name="Copeland A."/>
            <person name="Barry K.W."/>
            <person name="Cichocki N."/>
            <person name="Veneault-Fourrey C."/>
            <person name="LaButti K."/>
            <person name="Lindquist E.A."/>
            <person name="Lipzen A."/>
            <person name="Lundell T."/>
            <person name="Morin E."/>
            <person name="Murat C."/>
            <person name="Sun H."/>
            <person name="Tunlid A."/>
            <person name="Henrissat B."/>
            <person name="Grigoriev I.V."/>
            <person name="Hibbett D.S."/>
            <person name="Martin F."/>
            <person name="Nordberg H.P."/>
            <person name="Cantor M.N."/>
            <person name="Hua S.X."/>
        </authorList>
    </citation>
    <scope>NUCLEOTIDE SEQUENCE [LARGE SCALE GENOMIC DNA]</scope>
    <source>
        <strain evidence="1 2">LaAM-08-1</strain>
    </source>
</reference>
<dbReference type="EMBL" id="KN838575">
    <property type="protein sequence ID" value="KIK03889.1"/>
    <property type="molecule type" value="Genomic_DNA"/>
</dbReference>